<comment type="similarity">
    <text evidence="3">Belongs to the trans-sulfuration enzymes family.</text>
</comment>
<name>A0ABT8RFJ6_9BACT</name>
<dbReference type="GO" id="GO:0008483">
    <property type="term" value="F:transaminase activity"/>
    <property type="evidence" value="ECO:0007669"/>
    <property type="project" value="UniProtKB-KW"/>
</dbReference>
<dbReference type="PROSITE" id="PS00868">
    <property type="entry name" value="CYS_MET_METAB_PP"/>
    <property type="match status" value="1"/>
</dbReference>
<keyword evidence="4" id="KW-0808">Transferase</keyword>
<evidence type="ECO:0000313" key="5">
    <source>
        <dbReference type="Proteomes" id="UP001168528"/>
    </source>
</evidence>
<evidence type="ECO:0000313" key="4">
    <source>
        <dbReference type="EMBL" id="MDO1449487.1"/>
    </source>
</evidence>
<dbReference type="InterPro" id="IPR000277">
    <property type="entry name" value="Cys/Met-Metab_PyrdxlP-dep_enz"/>
</dbReference>
<keyword evidence="5" id="KW-1185">Reference proteome</keyword>
<dbReference type="Proteomes" id="UP001168528">
    <property type="component" value="Unassembled WGS sequence"/>
</dbReference>
<protein>
    <submittedName>
        <fullName evidence="4">PLP-dependent aspartate aminotransferase family protein</fullName>
    </submittedName>
</protein>
<organism evidence="4 5">
    <name type="scientific">Rhodocytophaga aerolata</name>
    <dbReference type="NCBI Taxonomy" id="455078"/>
    <lineage>
        <taxon>Bacteria</taxon>
        <taxon>Pseudomonadati</taxon>
        <taxon>Bacteroidota</taxon>
        <taxon>Cytophagia</taxon>
        <taxon>Cytophagales</taxon>
        <taxon>Rhodocytophagaceae</taxon>
        <taxon>Rhodocytophaga</taxon>
    </lineage>
</organism>
<reference evidence="4" key="1">
    <citation type="submission" date="2023-07" db="EMBL/GenBank/DDBJ databases">
        <title>The genome sequence of Rhodocytophaga aerolata KACC 12507.</title>
        <authorList>
            <person name="Zhang X."/>
        </authorList>
    </citation>
    <scope>NUCLEOTIDE SEQUENCE</scope>
    <source>
        <strain evidence="4">KACC 12507</strain>
    </source>
</reference>
<dbReference type="InterPro" id="IPR015424">
    <property type="entry name" value="PyrdxlP-dep_Trfase"/>
</dbReference>
<gene>
    <name evidence="4" type="ORF">Q0590_24640</name>
</gene>
<sequence>MEENLSQETLCVHAGGELAGDAQSVVTPVFPASSYKYRQTTENTYPRYFNTINQKVIIEKLCALEGGQDGLIFSSGMAAISTTLFSLLQPGDHVVFCKGLYGGTYHLISSEFEKRGIRYSFAPDNTSEAFLQVITSQTKVIYIETPSNPLLEVLDIQAISLLAKKHQIVTVIDNTFASPINQNPISFGFDIVIHSGTKYLGGHSDLCFGAVVTSAALTKQIYEGAINYGGSLNALDCYLIERSLKTLAIRMEKHNENALMLANFLQGLPEVQRVYFPGLRSHPGHEIAKSQMRGFGGMLSFELATNDLKQVDIFLDSLQFIQPAMSLGGVESLICSPATTSHVKLSPQEREEAGIKDGLLRLSVGIENAQDLIKDLKKAFINLSTSVHV</sequence>
<dbReference type="Gene3D" id="3.40.640.10">
    <property type="entry name" value="Type I PLP-dependent aspartate aminotransferase-like (Major domain)"/>
    <property type="match status" value="1"/>
</dbReference>
<keyword evidence="2 3" id="KW-0663">Pyridoxal phosphate</keyword>
<keyword evidence="4" id="KW-0032">Aminotransferase</keyword>
<evidence type="ECO:0000256" key="3">
    <source>
        <dbReference type="RuleBase" id="RU362118"/>
    </source>
</evidence>
<dbReference type="PIRSF" id="PIRSF001434">
    <property type="entry name" value="CGS"/>
    <property type="match status" value="1"/>
</dbReference>
<evidence type="ECO:0000256" key="1">
    <source>
        <dbReference type="ARBA" id="ARBA00001933"/>
    </source>
</evidence>
<dbReference type="PANTHER" id="PTHR11808">
    <property type="entry name" value="TRANS-SULFURATION ENZYME FAMILY MEMBER"/>
    <property type="match status" value="1"/>
</dbReference>
<dbReference type="Gene3D" id="3.90.1150.10">
    <property type="entry name" value="Aspartate Aminotransferase, domain 1"/>
    <property type="match status" value="1"/>
</dbReference>
<accession>A0ABT8RFJ6</accession>
<dbReference type="RefSeq" id="WP_302040290.1">
    <property type="nucleotide sequence ID" value="NZ_JAUKPO010000019.1"/>
</dbReference>
<comment type="caution">
    <text evidence="4">The sequence shown here is derived from an EMBL/GenBank/DDBJ whole genome shotgun (WGS) entry which is preliminary data.</text>
</comment>
<dbReference type="EMBL" id="JAUKPO010000019">
    <property type="protein sequence ID" value="MDO1449487.1"/>
    <property type="molecule type" value="Genomic_DNA"/>
</dbReference>
<comment type="cofactor">
    <cofactor evidence="1 3">
        <name>pyridoxal 5'-phosphate</name>
        <dbReference type="ChEBI" id="CHEBI:597326"/>
    </cofactor>
</comment>
<dbReference type="InterPro" id="IPR015422">
    <property type="entry name" value="PyrdxlP-dep_Trfase_small"/>
</dbReference>
<dbReference type="InterPro" id="IPR015421">
    <property type="entry name" value="PyrdxlP-dep_Trfase_major"/>
</dbReference>
<evidence type="ECO:0000256" key="2">
    <source>
        <dbReference type="ARBA" id="ARBA00022898"/>
    </source>
</evidence>
<dbReference type="CDD" id="cd00614">
    <property type="entry name" value="CGS_like"/>
    <property type="match status" value="1"/>
</dbReference>
<proteinExistence type="inferred from homology"/>
<dbReference type="Pfam" id="PF01053">
    <property type="entry name" value="Cys_Met_Meta_PP"/>
    <property type="match status" value="1"/>
</dbReference>
<dbReference type="SUPFAM" id="SSF53383">
    <property type="entry name" value="PLP-dependent transferases"/>
    <property type="match status" value="1"/>
</dbReference>
<dbReference type="InterPro" id="IPR054542">
    <property type="entry name" value="Cys_met_metab_PP"/>
</dbReference>